<reference evidence="6" key="1">
    <citation type="submission" date="2019-10" db="EMBL/GenBank/DDBJ databases">
        <authorList>
            <consortium name="Genoscope - CEA"/>
            <person name="William W."/>
        </authorList>
    </citation>
    <scope>NUCLEOTIDE SEQUENCE [LARGE SCALE GENOMIC DNA]</scope>
    <source>
        <strain evidence="6">BBR_PRJEB10992</strain>
    </source>
</reference>
<proteinExistence type="inferred from homology"/>
<dbReference type="Gene3D" id="2.40.10.350">
    <property type="entry name" value="Rod shape-determining protein MreC, domain 2"/>
    <property type="match status" value="1"/>
</dbReference>
<name>A0A7Z9BN94_9CYAN</name>
<dbReference type="GO" id="GO:0008360">
    <property type="term" value="P:regulation of cell shape"/>
    <property type="evidence" value="ECO:0007669"/>
    <property type="project" value="UniProtKB-KW"/>
</dbReference>
<evidence type="ECO:0000256" key="4">
    <source>
        <dbReference type="ARBA" id="ARBA00032089"/>
    </source>
</evidence>
<dbReference type="Pfam" id="PF04085">
    <property type="entry name" value="MreC"/>
    <property type="match status" value="1"/>
</dbReference>
<gene>
    <name evidence="6" type="ORF">PL8927_550007</name>
</gene>
<dbReference type="NCBIfam" id="TIGR00219">
    <property type="entry name" value="mreC"/>
    <property type="match status" value="1"/>
</dbReference>
<dbReference type="AlphaFoldDB" id="A0A7Z9BN94"/>
<keyword evidence="7" id="KW-1185">Reference proteome</keyword>
<dbReference type="NCBIfam" id="NF010527">
    <property type="entry name" value="PRK13922.6-2"/>
    <property type="match status" value="1"/>
</dbReference>
<sequence>MEVGDGNSFPSSSFFYRLILMGMETRSWWNRSRNQIILLGLAILAAWLVRQTQGAALYEMYYWLTRPFHLATATVTEQDKIVRQIDPRINQLEAQLQEVQIQNQKFQELLNYVNSKKQDKGVVAPVIGRSADSWWKQIIIGRGSQDGIQNQDLVVAPGGLIGRVINVTPNTSKVMLLSDPMSRIGITISRSRNMGFLKGKAIEQGVMEFFESDPNVKVGDVVVTSAYSQIVPPGIPIGKVISVDMNKAPAPEAILEFFAPISSLEWVIVYRNQKLNSESNKTSNPSIELPKN</sequence>
<comment type="similarity">
    <text evidence="1">Belongs to the MreC family.</text>
</comment>
<evidence type="ECO:0000256" key="1">
    <source>
        <dbReference type="ARBA" id="ARBA00009369"/>
    </source>
</evidence>
<evidence type="ECO:0000256" key="2">
    <source>
        <dbReference type="ARBA" id="ARBA00013855"/>
    </source>
</evidence>
<dbReference type="PANTHER" id="PTHR34138">
    <property type="entry name" value="CELL SHAPE-DETERMINING PROTEIN MREC"/>
    <property type="match status" value="1"/>
</dbReference>
<protein>
    <recommendedName>
        <fullName evidence="2">Cell shape-determining protein MreC</fullName>
    </recommendedName>
    <alternativeName>
        <fullName evidence="4">Cell shape protein MreC</fullName>
    </alternativeName>
</protein>
<dbReference type="GO" id="GO:0005886">
    <property type="term" value="C:plasma membrane"/>
    <property type="evidence" value="ECO:0007669"/>
    <property type="project" value="TreeGrafter"/>
</dbReference>
<evidence type="ECO:0000256" key="3">
    <source>
        <dbReference type="ARBA" id="ARBA00022960"/>
    </source>
</evidence>
<feature type="domain" description="Rod shape-determining protein MreC beta-barrel core" evidence="5">
    <location>
        <begin position="126"/>
        <end position="270"/>
    </location>
</feature>
<organism evidence="6 7">
    <name type="scientific">Planktothrix serta PCC 8927</name>
    <dbReference type="NCBI Taxonomy" id="671068"/>
    <lineage>
        <taxon>Bacteria</taxon>
        <taxon>Bacillati</taxon>
        <taxon>Cyanobacteriota</taxon>
        <taxon>Cyanophyceae</taxon>
        <taxon>Oscillatoriophycideae</taxon>
        <taxon>Oscillatoriales</taxon>
        <taxon>Microcoleaceae</taxon>
        <taxon>Planktothrix</taxon>
    </lineage>
</organism>
<dbReference type="PANTHER" id="PTHR34138:SF1">
    <property type="entry name" value="CELL SHAPE-DETERMINING PROTEIN MREC"/>
    <property type="match status" value="1"/>
</dbReference>
<comment type="caution">
    <text evidence="6">The sequence shown here is derived from an EMBL/GenBank/DDBJ whole genome shotgun (WGS) entry which is preliminary data.</text>
</comment>
<evidence type="ECO:0000313" key="6">
    <source>
        <dbReference type="EMBL" id="VXD16533.1"/>
    </source>
</evidence>
<dbReference type="InterPro" id="IPR042175">
    <property type="entry name" value="Cell/Rod_MreC_2"/>
</dbReference>
<dbReference type="EMBL" id="CZCU02000130">
    <property type="protein sequence ID" value="VXD16533.1"/>
    <property type="molecule type" value="Genomic_DNA"/>
</dbReference>
<dbReference type="Proteomes" id="UP000184550">
    <property type="component" value="Unassembled WGS sequence"/>
</dbReference>
<dbReference type="InterPro" id="IPR042177">
    <property type="entry name" value="Cell/Rod_1"/>
</dbReference>
<accession>A0A7Z9BN94</accession>
<dbReference type="InterPro" id="IPR055342">
    <property type="entry name" value="MreC_beta-barrel_core"/>
</dbReference>
<keyword evidence="3" id="KW-0133">Cell shape</keyword>
<dbReference type="InterPro" id="IPR007221">
    <property type="entry name" value="MreC"/>
</dbReference>
<evidence type="ECO:0000259" key="5">
    <source>
        <dbReference type="Pfam" id="PF04085"/>
    </source>
</evidence>
<evidence type="ECO:0000313" key="7">
    <source>
        <dbReference type="Proteomes" id="UP000184550"/>
    </source>
</evidence>
<dbReference type="Gene3D" id="2.40.10.340">
    <property type="entry name" value="Rod shape-determining protein MreC, domain 1"/>
    <property type="match status" value="1"/>
</dbReference>